<protein>
    <recommendedName>
        <fullName evidence="4">Transposase IS4-like domain-containing protein</fullName>
    </recommendedName>
</protein>
<dbReference type="Proteomes" id="UP001501867">
    <property type="component" value="Unassembled WGS sequence"/>
</dbReference>
<evidence type="ECO:0000313" key="3">
    <source>
        <dbReference type="Proteomes" id="UP001501867"/>
    </source>
</evidence>
<keyword evidence="3" id="KW-1185">Reference proteome</keyword>
<evidence type="ECO:0008006" key="4">
    <source>
        <dbReference type="Google" id="ProtNLM"/>
    </source>
</evidence>
<comment type="caution">
    <text evidence="2">The sequence shown here is derived from an EMBL/GenBank/DDBJ whole genome shotgun (WGS) entry which is preliminary data.</text>
</comment>
<feature type="compositionally biased region" description="Polar residues" evidence="1">
    <location>
        <begin position="137"/>
        <end position="146"/>
    </location>
</feature>
<name>A0ABN0VEI1_9ACTN</name>
<accession>A0ABN0VEI1</accession>
<evidence type="ECO:0000256" key="1">
    <source>
        <dbReference type="SAM" id="MobiDB-lite"/>
    </source>
</evidence>
<feature type="compositionally biased region" description="Low complexity" evidence="1">
    <location>
        <begin position="106"/>
        <end position="115"/>
    </location>
</feature>
<feature type="compositionally biased region" description="Basic and acidic residues" evidence="1">
    <location>
        <begin position="81"/>
        <end position="92"/>
    </location>
</feature>
<reference evidence="2 3" key="1">
    <citation type="journal article" date="2019" name="Int. J. Syst. Evol. Microbiol.">
        <title>The Global Catalogue of Microorganisms (GCM) 10K type strain sequencing project: providing services to taxonomists for standard genome sequencing and annotation.</title>
        <authorList>
            <consortium name="The Broad Institute Genomics Platform"/>
            <consortium name="The Broad Institute Genome Sequencing Center for Infectious Disease"/>
            <person name="Wu L."/>
            <person name="Ma J."/>
        </authorList>
    </citation>
    <scope>NUCLEOTIDE SEQUENCE [LARGE SCALE GENOMIC DNA]</scope>
    <source>
        <strain evidence="2 3">JCM 4505</strain>
    </source>
</reference>
<feature type="region of interest" description="Disordered" evidence="1">
    <location>
        <begin position="81"/>
        <end position="175"/>
    </location>
</feature>
<feature type="compositionally biased region" description="Basic residues" evidence="1">
    <location>
        <begin position="155"/>
        <end position="164"/>
    </location>
</feature>
<feature type="compositionally biased region" description="Basic and acidic residues" evidence="1">
    <location>
        <begin position="165"/>
        <end position="175"/>
    </location>
</feature>
<evidence type="ECO:0000313" key="2">
    <source>
        <dbReference type="EMBL" id="GAA0291380.1"/>
    </source>
</evidence>
<gene>
    <name evidence="2" type="ORF">GCM10010302_32440</name>
</gene>
<organism evidence="2 3">
    <name type="scientific">Streptomyces polychromogenes</name>
    <dbReference type="NCBI Taxonomy" id="67342"/>
    <lineage>
        <taxon>Bacteria</taxon>
        <taxon>Bacillati</taxon>
        <taxon>Actinomycetota</taxon>
        <taxon>Actinomycetes</taxon>
        <taxon>Kitasatosporales</taxon>
        <taxon>Streptomycetaceae</taxon>
        <taxon>Streptomyces</taxon>
    </lineage>
</organism>
<proteinExistence type="predicted"/>
<dbReference type="EMBL" id="BAAABV010000015">
    <property type="protein sequence ID" value="GAA0291380.1"/>
    <property type="molecule type" value="Genomic_DNA"/>
</dbReference>
<sequence length="175" mass="20270">MNKPVRLWWSRTRANPEDVDRWRQAFLRWFYVEHTFRLLKQTPGWTRPKPRDSAAADRWTWLALAAHPPLRLARPLARDLRRPWERPAEPHRLPRPSPPGFRNLRAKTGTPARAPKPTRPGPGRPPGSKNRRPPPDTTWNASSPQAGHTPDPHSARRGRTKSRRTTNEGRDHGTE</sequence>